<reference evidence="5 6" key="1">
    <citation type="submission" date="2018-03" db="EMBL/GenBank/DDBJ databases">
        <title>Genomic Encyclopedia of Archaeal and Bacterial Type Strains, Phase II (KMG-II): from individual species to whole genera.</title>
        <authorList>
            <person name="Goeker M."/>
        </authorList>
    </citation>
    <scope>NUCLEOTIDE SEQUENCE [LARGE SCALE GENOMIC DNA]</scope>
    <source>
        <strain evidence="5 6">DSM 25328</strain>
    </source>
</reference>
<feature type="domain" description="OmpA-like" evidence="4">
    <location>
        <begin position="35"/>
        <end position="154"/>
    </location>
</feature>
<organism evidence="5 6">
    <name type="scientific">Tritonibacter scottomollicae</name>
    <name type="common">Epibacterium scottomollicae</name>
    <dbReference type="NCBI Taxonomy" id="483013"/>
    <lineage>
        <taxon>Bacteria</taxon>
        <taxon>Pseudomonadati</taxon>
        <taxon>Pseudomonadota</taxon>
        <taxon>Alphaproteobacteria</taxon>
        <taxon>Rhodobacterales</taxon>
        <taxon>Paracoccaceae</taxon>
        <taxon>Tritonibacter</taxon>
    </lineage>
</organism>
<comment type="caution">
    <text evidence="5">The sequence shown here is derived from an EMBL/GenBank/DDBJ whole genome shotgun (WGS) entry which is preliminary data.</text>
</comment>
<keyword evidence="3" id="KW-0812">Transmembrane</keyword>
<dbReference type="SUPFAM" id="SSF103088">
    <property type="entry name" value="OmpA-like"/>
    <property type="match status" value="1"/>
</dbReference>
<dbReference type="CDD" id="cd07185">
    <property type="entry name" value="OmpA_C-like"/>
    <property type="match status" value="1"/>
</dbReference>
<feature type="transmembrane region" description="Helical" evidence="3">
    <location>
        <begin position="12"/>
        <end position="35"/>
    </location>
</feature>
<dbReference type="InterPro" id="IPR036737">
    <property type="entry name" value="OmpA-like_sf"/>
</dbReference>
<evidence type="ECO:0000313" key="5">
    <source>
        <dbReference type="EMBL" id="PRZ44896.1"/>
    </source>
</evidence>
<gene>
    <name evidence="5" type="ORF">CLV89_1198</name>
</gene>
<keyword evidence="1 3" id="KW-0472">Membrane</keyword>
<dbReference type="GO" id="GO:0016020">
    <property type="term" value="C:membrane"/>
    <property type="evidence" value="ECO:0007669"/>
    <property type="project" value="UniProtKB-UniRule"/>
</dbReference>
<dbReference type="Gene3D" id="3.30.1330.60">
    <property type="entry name" value="OmpA-like domain"/>
    <property type="match status" value="1"/>
</dbReference>
<dbReference type="PROSITE" id="PS51123">
    <property type="entry name" value="OMPA_2"/>
    <property type="match status" value="1"/>
</dbReference>
<dbReference type="Proteomes" id="UP000237718">
    <property type="component" value="Unassembled WGS sequence"/>
</dbReference>
<evidence type="ECO:0000259" key="4">
    <source>
        <dbReference type="PROSITE" id="PS51123"/>
    </source>
</evidence>
<accession>A0A2T1A8H3</accession>
<keyword evidence="3" id="KW-1133">Transmembrane helix</keyword>
<name>A0A2T1A8H3_TRISK</name>
<dbReference type="AlphaFoldDB" id="A0A2T1A8H3"/>
<evidence type="ECO:0000313" key="6">
    <source>
        <dbReference type="Proteomes" id="UP000237718"/>
    </source>
</evidence>
<protein>
    <submittedName>
        <fullName evidence="5">OmpA family protein</fullName>
    </submittedName>
</protein>
<dbReference type="Pfam" id="PF00691">
    <property type="entry name" value="OmpA"/>
    <property type="match status" value="1"/>
</dbReference>
<dbReference type="InterPro" id="IPR050330">
    <property type="entry name" value="Bact_OuterMem_StrucFunc"/>
</dbReference>
<evidence type="ECO:0000256" key="3">
    <source>
        <dbReference type="SAM" id="Phobius"/>
    </source>
</evidence>
<feature type="region of interest" description="Disordered" evidence="2">
    <location>
        <begin position="119"/>
        <end position="143"/>
    </location>
</feature>
<evidence type="ECO:0000256" key="2">
    <source>
        <dbReference type="SAM" id="MobiDB-lite"/>
    </source>
</evidence>
<dbReference type="PANTHER" id="PTHR30329">
    <property type="entry name" value="STATOR ELEMENT OF FLAGELLAR MOTOR COMPLEX"/>
    <property type="match status" value="1"/>
</dbReference>
<proteinExistence type="predicted"/>
<dbReference type="EMBL" id="PVUF01000019">
    <property type="protein sequence ID" value="PRZ44896.1"/>
    <property type="molecule type" value="Genomic_DNA"/>
</dbReference>
<dbReference type="InterPro" id="IPR006665">
    <property type="entry name" value="OmpA-like"/>
</dbReference>
<dbReference type="PANTHER" id="PTHR30329:SF21">
    <property type="entry name" value="LIPOPROTEIN YIAD-RELATED"/>
    <property type="match status" value="1"/>
</dbReference>
<sequence>MRLDNRSIRRRKGVGLGLLMLVTVFIALSAAGLVWPRADGPEVVVVDFDVGARPAAGSDAMIAVALNSLLDHPTTIALITGHTGADGDAQANLALSRSRADVVATALADAGVPADRIISRGAGGAAPPDPHAGESAASLSKRTRRAEVRIVERRLLGALGDG</sequence>
<evidence type="ECO:0000256" key="1">
    <source>
        <dbReference type="PROSITE-ProRule" id="PRU00473"/>
    </source>
</evidence>